<dbReference type="Proteomes" id="UP000887116">
    <property type="component" value="Unassembled WGS sequence"/>
</dbReference>
<sequence>MNACDWKDAVISGVPWRRSSIPRMIHSPVRVLRWTFLYRDELLSVQFHLGNSTLEISQQCSMTEALCRILHGHHRDHFEQLSLFFSSDRAW</sequence>
<evidence type="ECO:0000313" key="2">
    <source>
        <dbReference type="Proteomes" id="UP000887116"/>
    </source>
</evidence>
<dbReference type="EMBL" id="BMAO01028951">
    <property type="protein sequence ID" value="GFR28332.1"/>
    <property type="molecule type" value="Genomic_DNA"/>
</dbReference>
<accession>A0A8X6M1A9</accession>
<name>A0A8X6M1A9_TRICU</name>
<organism evidence="1 2">
    <name type="scientific">Trichonephila clavata</name>
    <name type="common">Joro spider</name>
    <name type="synonym">Nephila clavata</name>
    <dbReference type="NCBI Taxonomy" id="2740835"/>
    <lineage>
        <taxon>Eukaryota</taxon>
        <taxon>Metazoa</taxon>
        <taxon>Ecdysozoa</taxon>
        <taxon>Arthropoda</taxon>
        <taxon>Chelicerata</taxon>
        <taxon>Arachnida</taxon>
        <taxon>Araneae</taxon>
        <taxon>Araneomorphae</taxon>
        <taxon>Entelegynae</taxon>
        <taxon>Araneoidea</taxon>
        <taxon>Nephilidae</taxon>
        <taxon>Trichonephila</taxon>
    </lineage>
</organism>
<keyword evidence="2" id="KW-1185">Reference proteome</keyword>
<protein>
    <submittedName>
        <fullName evidence="1">Uncharacterized protein</fullName>
    </submittedName>
</protein>
<reference evidence="1" key="1">
    <citation type="submission" date="2020-07" db="EMBL/GenBank/DDBJ databases">
        <title>Multicomponent nature underlies the extraordinary mechanical properties of spider dragline silk.</title>
        <authorList>
            <person name="Kono N."/>
            <person name="Nakamura H."/>
            <person name="Mori M."/>
            <person name="Yoshida Y."/>
            <person name="Ohtoshi R."/>
            <person name="Malay A.D."/>
            <person name="Moran D.A.P."/>
            <person name="Tomita M."/>
            <person name="Numata K."/>
            <person name="Arakawa K."/>
        </authorList>
    </citation>
    <scope>NUCLEOTIDE SEQUENCE</scope>
</reference>
<gene>
    <name evidence="1" type="ORF">TNCT_345141</name>
</gene>
<dbReference type="AlphaFoldDB" id="A0A8X6M1A9"/>
<comment type="caution">
    <text evidence="1">The sequence shown here is derived from an EMBL/GenBank/DDBJ whole genome shotgun (WGS) entry which is preliminary data.</text>
</comment>
<proteinExistence type="predicted"/>
<evidence type="ECO:0000313" key="1">
    <source>
        <dbReference type="EMBL" id="GFR28332.1"/>
    </source>
</evidence>